<dbReference type="Gene3D" id="1.10.3730.20">
    <property type="match status" value="1"/>
</dbReference>
<feature type="transmembrane region" description="Helical" evidence="2">
    <location>
        <begin position="184"/>
        <end position="203"/>
    </location>
</feature>
<keyword evidence="2" id="KW-0472">Membrane</keyword>
<feature type="transmembrane region" description="Helical" evidence="2">
    <location>
        <begin position="442"/>
        <end position="459"/>
    </location>
</feature>
<feature type="transmembrane region" description="Helical" evidence="2">
    <location>
        <begin position="291"/>
        <end position="309"/>
    </location>
</feature>
<dbReference type="InterPro" id="IPR037185">
    <property type="entry name" value="EmrE-like"/>
</dbReference>
<dbReference type="InterPro" id="IPR000620">
    <property type="entry name" value="EamA_dom"/>
</dbReference>
<dbReference type="Pfam" id="PF00892">
    <property type="entry name" value="EamA"/>
    <property type="match status" value="1"/>
</dbReference>
<sequence>MYGGAKRAIWDRVGRPRRDCMCYLAPPTSFIPNGMRKSPDVSPRRLSDISPQLRQLKYLVVDEAIKEELKSSRSVEDINSASIEERILRITGYYGYQPWSAPIKGENHLRENATVMADGHPTGGGAVTESRGGGQTLRCCLRVMVAHLSKALWGVAMVTCVCSTWVGSTQLAKVTFRQFDAPFTLTWFATTWNVLVFPLYYIVHLCRSSERHTPWQSFRQCCRFLGDDGVTVRTIMVKMAPFGLLWTMTHYLYLQALRKLSTTDASALFCCNKAFVFLLSWILLRDRFMGVRIVAAILAIAGIVMMTYADGFHSRSVIAISFVVASASTSAMYKVLFKMVLGSAKFGEAALFLTILGGANFILVSPVPLVLYFTGVEHFSSPSDIPWGCLCGVAGLLLAFNLLVNFGIAITYPTLISLGVILSVPVNALVDRHTCEVQFNTVRLIAVSLICLGFVLLLLPEDWDRCLVHVAARLRKQEQPAEGAAETHKPLSSMPTLAHQP</sequence>
<feature type="transmembrane region" description="Helical" evidence="2">
    <location>
        <begin position="265"/>
        <end position="284"/>
    </location>
</feature>
<evidence type="ECO:0000313" key="4">
    <source>
        <dbReference type="EMBL" id="KAJ8365232.1"/>
    </source>
</evidence>
<feature type="transmembrane region" description="Helical" evidence="2">
    <location>
        <begin position="235"/>
        <end position="253"/>
    </location>
</feature>
<feature type="region of interest" description="Disordered" evidence="1">
    <location>
        <begin position="479"/>
        <end position="501"/>
    </location>
</feature>
<dbReference type="PANTHER" id="PTHR19346:SF3">
    <property type="entry name" value="SOLUTE CARRIER FAMILY 35 MEMBER F3"/>
    <property type="match status" value="1"/>
</dbReference>
<dbReference type="OrthoDB" id="10062838at2759"/>
<dbReference type="SUPFAM" id="SSF103481">
    <property type="entry name" value="Multidrug resistance efflux transporter EmrE"/>
    <property type="match status" value="1"/>
</dbReference>
<keyword evidence="2" id="KW-0812">Transmembrane</keyword>
<evidence type="ECO:0000313" key="5">
    <source>
        <dbReference type="Proteomes" id="UP001152622"/>
    </source>
</evidence>
<proteinExistence type="predicted"/>
<evidence type="ECO:0000256" key="2">
    <source>
        <dbReference type="SAM" id="Phobius"/>
    </source>
</evidence>
<name>A0A9Q1FT59_SYNKA</name>
<evidence type="ECO:0000256" key="1">
    <source>
        <dbReference type="SAM" id="MobiDB-lite"/>
    </source>
</evidence>
<feature type="transmembrane region" description="Helical" evidence="2">
    <location>
        <begin position="151"/>
        <end position="172"/>
    </location>
</feature>
<protein>
    <recommendedName>
        <fullName evidence="3">EamA domain-containing protein</fullName>
    </recommendedName>
</protein>
<gene>
    <name evidence="4" type="ORF">SKAU_G00140630</name>
</gene>
<comment type="caution">
    <text evidence="4">The sequence shown here is derived from an EMBL/GenBank/DDBJ whole genome shotgun (WGS) entry which is preliminary data.</text>
</comment>
<dbReference type="GO" id="GO:0016020">
    <property type="term" value="C:membrane"/>
    <property type="evidence" value="ECO:0007669"/>
    <property type="project" value="InterPro"/>
</dbReference>
<feature type="transmembrane region" description="Helical" evidence="2">
    <location>
        <begin position="315"/>
        <end position="337"/>
    </location>
</feature>
<feature type="transmembrane region" description="Helical" evidence="2">
    <location>
        <begin position="349"/>
        <end position="373"/>
    </location>
</feature>
<dbReference type="AlphaFoldDB" id="A0A9Q1FT59"/>
<evidence type="ECO:0000259" key="3">
    <source>
        <dbReference type="Pfam" id="PF00892"/>
    </source>
</evidence>
<organism evidence="4 5">
    <name type="scientific">Synaphobranchus kaupii</name>
    <name type="common">Kaup's arrowtooth eel</name>
    <dbReference type="NCBI Taxonomy" id="118154"/>
    <lineage>
        <taxon>Eukaryota</taxon>
        <taxon>Metazoa</taxon>
        <taxon>Chordata</taxon>
        <taxon>Craniata</taxon>
        <taxon>Vertebrata</taxon>
        <taxon>Euteleostomi</taxon>
        <taxon>Actinopterygii</taxon>
        <taxon>Neopterygii</taxon>
        <taxon>Teleostei</taxon>
        <taxon>Anguilliformes</taxon>
        <taxon>Synaphobranchidae</taxon>
        <taxon>Synaphobranchus</taxon>
    </lineage>
</organism>
<feature type="domain" description="EamA" evidence="3">
    <location>
        <begin position="153"/>
        <end position="307"/>
    </location>
</feature>
<keyword evidence="5" id="KW-1185">Reference proteome</keyword>
<feature type="compositionally biased region" description="Basic and acidic residues" evidence="1">
    <location>
        <begin position="479"/>
        <end position="489"/>
    </location>
</feature>
<keyword evidence="2" id="KW-1133">Transmembrane helix</keyword>
<dbReference type="PANTHER" id="PTHR19346">
    <property type="entry name" value="SUGAR PHOSPHATE TRANSPORTER DOMAIN-CONTAINING PROTEIN"/>
    <property type="match status" value="1"/>
</dbReference>
<reference evidence="4" key="1">
    <citation type="journal article" date="2023" name="Science">
        <title>Genome structures resolve the early diversification of teleost fishes.</title>
        <authorList>
            <person name="Parey E."/>
            <person name="Louis A."/>
            <person name="Montfort J."/>
            <person name="Bouchez O."/>
            <person name="Roques C."/>
            <person name="Iampietro C."/>
            <person name="Lluch J."/>
            <person name="Castinel A."/>
            <person name="Donnadieu C."/>
            <person name="Desvignes T."/>
            <person name="Floi Bucao C."/>
            <person name="Jouanno E."/>
            <person name="Wen M."/>
            <person name="Mejri S."/>
            <person name="Dirks R."/>
            <person name="Jansen H."/>
            <person name="Henkel C."/>
            <person name="Chen W.J."/>
            <person name="Zahm M."/>
            <person name="Cabau C."/>
            <person name="Klopp C."/>
            <person name="Thompson A.W."/>
            <person name="Robinson-Rechavi M."/>
            <person name="Braasch I."/>
            <person name="Lecointre G."/>
            <person name="Bobe J."/>
            <person name="Postlethwait J.H."/>
            <person name="Berthelot C."/>
            <person name="Roest Crollius H."/>
            <person name="Guiguen Y."/>
        </authorList>
    </citation>
    <scope>NUCLEOTIDE SEQUENCE</scope>
    <source>
        <strain evidence="4">WJC10195</strain>
    </source>
</reference>
<dbReference type="Proteomes" id="UP001152622">
    <property type="component" value="Chromosome 4"/>
</dbReference>
<accession>A0A9Q1FT59</accession>
<dbReference type="InterPro" id="IPR026505">
    <property type="entry name" value="Solute_c_fam_35_mem_F3/F4"/>
</dbReference>
<dbReference type="EMBL" id="JAINUF010000004">
    <property type="protein sequence ID" value="KAJ8365232.1"/>
    <property type="molecule type" value="Genomic_DNA"/>
</dbReference>
<feature type="transmembrane region" description="Helical" evidence="2">
    <location>
        <begin position="410"/>
        <end position="430"/>
    </location>
</feature>